<comment type="caution">
    <text evidence="1">The sequence shown here is derived from an EMBL/GenBank/DDBJ whole genome shotgun (WGS) entry which is preliminary data.</text>
</comment>
<evidence type="ECO:0000313" key="1">
    <source>
        <dbReference type="EMBL" id="NYG57817.1"/>
    </source>
</evidence>
<proteinExistence type="predicted"/>
<dbReference type="Proteomes" id="UP000540656">
    <property type="component" value="Unassembled WGS sequence"/>
</dbReference>
<sequence length="75" mass="7892">MADITDLASRLDVPATTLAGLDDVGAEEVARLVTLVDDTFAREDSAVEVGLKATVNAIPRPLRGRAKALLFGGER</sequence>
<gene>
    <name evidence="1" type="ORF">BJ980_000740</name>
</gene>
<name>A0A7Y9RW89_9ACTN</name>
<reference evidence="1 2" key="1">
    <citation type="submission" date="2020-07" db="EMBL/GenBank/DDBJ databases">
        <title>Sequencing the genomes of 1000 actinobacteria strains.</title>
        <authorList>
            <person name="Klenk H.-P."/>
        </authorList>
    </citation>
    <scope>NUCLEOTIDE SEQUENCE [LARGE SCALE GENOMIC DNA]</scope>
    <source>
        <strain evidence="1 2">DSM 23819</strain>
    </source>
</reference>
<evidence type="ECO:0000313" key="2">
    <source>
        <dbReference type="Proteomes" id="UP000540656"/>
    </source>
</evidence>
<protein>
    <submittedName>
        <fullName evidence="1">Uncharacterized protein</fullName>
    </submittedName>
</protein>
<dbReference type="EMBL" id="JACCAA010000001">
    <property type="protein sequence ID" value="NYG57817.1"/>
    <property type="molecule type" value="Genomic_DNA"/>
</dbReference>
<accession>A0A7Y9RW89</accession>
<keyword evidence="2" id="KW-1185">Reference proteome</keyword>
<dbReference type="RefSeq" id="WP_179501044.1">
    <property type="nucleotide sequence ID" value="NZ_JACCAA010000001.1"/>
</dbReference>
<organism evidence="1 2">
    <name type="scientific">Nocardioides daedukensis</name>
    <dbReference type="NCBI Taxonomy" id="634462"/>
    <lineage>
        <taxon>Bacteria</taxon>
        <taxon>Bacillati</taxon>
        <taxon>Actinomycetota</taxon>
        <taxon>Actinomycetes</taxon>
        <taxon>Propionibacteriales</taxon>
        <taxon>Nocardioidaceae</taxon>
        <taxon>Nocardioides</taxon>
    </lineage>
</organism>
<dbReference type="AlphaFoldDB" id="A0A7Y9RW89"/>